<dbReference type="OrthoDB" id="9758229at2"/>
<keyword evidence="1" id="KW-0175">Coiled coil</keyword>
<protein>
    <submittedName>
        <fullName evidence="3">Uncharacterized protein</fullName>
    </submittedName>
</protein>
<evidence type="ECO:0000256" key="1">
    <source>
        <dbReference type="SAM" id="Coils"/>
    </source>
</evidence>
<gene>
    <name evidence="3" type="ORF">MDPP_0028</name>
</gene>
<dbReference type="EMBL" id="VIAE01000001">
    <property type="protein sequence ID" value="TVY12412.1"/>
    <property type="molecule type" value="Genomic_DNA"/>
</dbReference>
<keyword evidence="2" id="KW-1133">Transmembrane helix</keyword>
<accession>A0A559KJV5</accession>
<organism evidence="3 4">
    <name type="scientific">Candidatus Phytoplasma pini</name>
    <dbReference type="NCBI Taxonomy" id="267362"/>
    <lineage>
        <taxon>Bacteria</taxon>
        <taxon>Bacillati</taxon>
        <taxon>Mycoplasmatota</taxon>
        <taxon>Mollicutes</taxon>
        <taxon>Acholeplasmatales</taxon>
        <taxon>Acholeplasmataceae</taxon>
        <taxon>Candidatus Phytoplasma</taxon>
    </lineage>
</organism>
<dbReference type="RefSeq" id="WP_144658184.1">
    <property type="nucleotide sequence ID" value="NZ_VIAE01000001.1"/>
</dbReference>
<feature type="transmembrane region" description="Helical" evidence="2">
    <location>
        <begin position="952"/>
        <end position="969"/>
    </location>
</feature>
<dbReference type="AlphaFoldDB" id="A0A559KJV5"/>
<keyword evidence="2" id="KW-0812">Transmembrane</keyword>
<evidence type="ECO:0000256" key="2">
    <source>
        <dbReference type="SAM" id="Phobius"/>
    </source>
</evidence>
<proteinExistence type="predicted"/>
<keyword evidence="2" id="KW-0472">Membrane</keyword>
<sequence length="1013" mass="125272">MSSKKENILIQEKFNNEDILKIFSSSDIVRILKIFDKIDLFNDFQQKKLFQNQDFSNVLKKDKSQKTLIFKFNQSNIENKESILNLSNEIMQNCETIPILLNLKNEEQLIKKLKQKIKKNYSTINRINSDFDNKIKQNNQEKDEILTNILFSEKETTKEQKKQEEKHSEEQNRIFIKIEKIQDDIYALFYKKNILWNQDINQNKIFTKQLQENIEKKYQYELNKIEEEKKQKENHLFEQTKNINDLFQKELDQHNKNLVQNQNKYDLNKKKIFNKQKKIFLLRRINYIFFILKDGIIVNENNYRYLVSFMKEIQKHELIYLRNLFLWQKKYIYLKNFNNYRLNLIVLENKLLSSQFKLRNEHNNNILYLQNKLIYNQQLKINLDLEKKLKLLQIDNNYQKNKYEILKESEIDEINYIFDEKQIIFKIKINNLMFQKDLINLKYKKKAREDLIKKQLRLQKIQVNFQYFQKIIHYHEIIKKIKKKLINLKKTQQNQLDIQNILFYKQKQDFLQKNYEKKIQIEQFIKDNIINEKKYFNYLISYIKYMKDKNLQQNYLFQLIKQKYKSIYEIKLKIKKKNFFYEEFTNISKLCRLFLNNIQKKQFDYFIFLQKEIFNLEKYFISKENYLHDNISSFFDNNILFISNLMFKIKSKLNIQKNINLSFLETKIKNYQNFFVLLKERKSLIENKKMKINFSQIKIIQKIYKKQDFFFKKYCSKQQKILFFLQKQNLKGIFKIFFWFRKKKIISNWFYFWKYLELLNHQFSSRYDSLLKQFPYVIKSFQQKNLLFIEKYKHELQDLFDSFIDIIKEIHEINIRHILLEQSKEEKKLKDQIAFYQHLIRKQLRKMKDEMNLIQMNLNDALNEIEYFSQNEKKKIITIKDVKKKDLTSSLNKITHFFLMKEKRKLTKLTILKQNKKQTEKNELFLLNRKQNKIIKDNYVLKKMISKKKRKLYFKIILLILKKIFYSYISKFLYRIKNIKDVFKFKKNYNSNIKKIKQKIEKEISLYKKINIF</sequence>
<reference evidence="3 4" key="1">
    <citation type="submission" date="2019-06" db="EMBL/GenBank/DDBJ databases">
        <title>Draft Genome Sequence of Candidatus Phytoplasma pini-Related Strain MDPP: A Resource for Comparative Genomics of Gymnosperm-infecting Phytoplasmas.</title>
        <authorList>
            <person name="Cai W."/>
            <person name="Costanzo S."/>
            <person name="Shao J."/>
            <person name="Zhao Y."/>
            <person name="Davis R."/>
        </authorList>
    </citation>
    <scope>NUCLEOTIDE SEQUENCE [LARGE SCALE GENOMIC DNA]</scope>
    <source>
        <strain evidence="3 4">MDPP</strain>
    </source>
</reference>
<evidence type="ECO:0000313" key="3">
    <source>
        <dbReference type="EMBL" id="TVY12412.1"/>
    </source>
</evidence>
<dbReference type="Proteomes" id="UP000320078">
    <property type="component" value="Unassembled WGS sequence"/>
</dbReference>
<comment type="caution">
    <text evidence="3">The sequence shown here is derived from an EMBL/GenBank/DDBJ whole genome shotgun (WGS) entry which is preliminary data.</text>
</comment>
<feature type="coiled-coil region" evidence="1">
    <location>
        <begin position="211"/>
        <end position="264"/>
    </location>
</feature>
<name>A0A559KJV5_9MOLU</name>
<keyword evidence="4" id="KW-1185">Reference proteome</keyword>
<evidence type="ECO:0000313" key="4">
    <source>
        <dbReference type="Proteomes" id="UP000320078"/>
    </source>
</evidence>